<dbReference type="EC" id="3.1.11.6" evidence="6"/>
<dbReference type="Proteomes" id="UP000292424">
    <property type="component" value="Chromosome"/>
</dbReference>
<keyword evidence="5 6" id="KW-0269">Exonuclease</keyword>
<name>A0A5P2G042_9BACT</name>
<dbReference type="OrthoDB" id="9813898at2"/>
<dbReference type="InterPro" id="IPR037004">
    <property type="entry name" value="Exonuc_VII_ssu_sf"/>
</dbReference>
<keyword evidence="3 6" id="KW-0540">Nuclease</keyword>
<evidence type="ECO:0000256" key="4">
    <source>
        <dbReference type="ARBA" id="ARBA00022801"/>
    </source>
</evidence>
<proteinExistence type="inferred from homology"/>
<keyword evidence="9" id="KW-1185">Reference proteome</keyword>
<dbReference type="HAMAP" id="MF_00337">
    <property type="entry name" value="Exonuc_7_S"/>
    <property type="match status" value="1"/>
</dbReference>
<evidence type="ECO:0000256" key="3">
    <source>
        <dbReference type="ARBA" id="ARBA00022722"/>
    </source>
</evidence>
<keyword evidence="2 6" id="KW-0963">Cytoplasm</keyword>
<dbReference type="NCBIfam" id="TIGR01280">
    <property type="entry name" value="xseB"/>
    <property type="match status" value="1"/>
</dbReference>
<evidence type="ECO:0000256" key="2">
    <source>
        <dbReference type="ARBA" id="ARBA00022490"/>
    </source>
</evidence>
<evidence type="ECO:0000313" key="9">
    <source>
        <dbReference type="Proteomes" id="UP000292424"/>
    </source>
</evidence>
<dbReference type="AlphaFoldDB" id="A0A5P2G042"/>
<keyword evidence="7" id="KW-0175">Coiled coil</keyword>
<evidence type="ECO:0000256" key="5">
    <source>
        <dbReference type="ARBA" id="ARBA00022839"/>
    </source>
</evidence>
<gene>
    <name evidence="6 8" type="primary">xseB</name>
    <name evidence="8" type="ORF">E0W69_002020</name>
</gene>
<dbReference type="EMBL" id="CP044016">
    <property type="protein sequence ID" value="QES87489.1"/>
    <property type="molecule type" value="Genomic_DNA"/>
</dbReference>
<dbReference type="GO" id="GO:0009318">
    <property type="term" value="C:exodeoxyribonuclease VII complex"/>
    <property type="evidence" value="ECO:0007669"/>
    <property type="project" value="UniProtKB-UniRule"/>
</dbReference>
<evidence type="ECO:0000256" key="7">
    <source>
        <dbReference type="SAM" id="Coils"/>
    </source>
</evidence>
<dbReference type="SUPFAM" id="SSF116842">
    <property type="entry name" value="XseB-like"/>
    <property type="match status" value="1"/>
</dbReference>
<protein>
    <recommendedName>
        <fullName evidence="6">Exodeoxyribonuclease 7 small subunit</fullName>
        <ecNumber evidence="6">3.1.11.6</ecNumber>
    </recommendedName>
    <alternativeName>
        <fullName evidence="6">Exodeoxyribonuclease VII small subunit</fullName>
        <shortName evidence="6">Exonuclease VII small subunit</shortName>
    </alternativeName>
</protein>
<evidence type="ECO:0000256" key="6">
    <source>
        <dbReference type="HAMAP-Rule" id="MF_00337"/>
    </source>
</evidence>
<dbReference type="RefSeq" id="WP_131328366.1">
    <property type="nucleotide sequence ID" value="NZ_CP044016.1"/>
</dbReference>
<dbReference type="InterPro" id="IPR003761">
    <property type="entry name" value="Exonuc_VII_S"/>
</dbReference>
<comment type="similarity">
    <text evidence="1 6">Belongs to the XseB family.</text>
</comment>
<sequence>MENEISYAEAFEELQMIVSDMENGEISIDELSSKVRRASLLIKVCKEKISSTEEDVQQILKELDDKKNIETDY</sequence>
<evidence type="ECO:0000313" key="8">
    <source>
        <dbReference type="EMBL" id="QES87489.1"/>
    </source>
</evidence>
<comment type="function">
    <text evidence="6">Bidirectionally degrades single-stranded DNA into large acid-insoluble oligonucleotides, which are then degraded further into small acid-soluble oligonucleotides.</text>
</comment>
<dbReference type="GO" id="GO:0005737">
    <property type="term" value="C:cytoplasm"/>
    <property type="evidence" value="ECO:0007669"/>
    <property type="project" value="UniProtKB-SubCell"/>
</dbReference>
<comment type="subcellular location">
    <subcellularLocation>
        <location evidence="6">Cytoplasm</location>
    </subcellularLocation>
</comment>
<dbReference type="GO" id="GO:0008855">
    <property type="term" value="F:exodeoxyribonuclease VII activity"/>
    <property type="evidence" value="ECO:0007669"/>
    <property type="project" value="UniProtKB-UniRule"/>
</dbReference>
<comment type="catalytic activity">
    <reaction evidence="6">
        <text>Exonucleolytic cleavage in either 5'- to 3'- or 3'- to 5'-direction to yield nucleoside 5'-phosphates.</text>
        <dbReference type="EC" id="3.1.11.6"/>
    </reaction>
</comment>
<accession>A0A5P2G042</accession>
<dbReference type="Pfam" id="PF02609">
    <property type="entry name" value="Exonuc_VII_S"/>
    <property type="match status" value="1"/>
</dbReference>
<comment type="subunit">
    <text evidence="6">Heterooligomer composed of large and small subunits.</text>
</comment>
<feature type="coiled-coil region" evidence="7">
    <location>
        <begin position="42"/>
        <end position="69"/>
    </location>
</feature>
<reference evidence="8 9" key="1">
    <citation type="submission" date="2019-09" db="EMBL/GenBank/DDBJ databases">
        <title>Complete genome sequence of Arachidicoccus sp. B3-10 isolated from apple orchard soil.</title>
        <authorList>
            <person name="Kim H.S."/>
            <person name="Han K.-I."/>
            <person name="Suh M.K."/>
            <person name="Lee K.C."/>
            <person name="Eom M.K."/>
            <person name="Kim J.-S."/>
            <person name="Kang S.W."/>
            <person name="Sin Y."/>
            <person name="Lee J.-S."/>
        </authorList>
    </citation>
    <scope>NUCLEOTIDE SEQUENCE [LARGE SCALE GENOMIC DNA]</scope>
    <source>
        <strain evidence="8 9">B3-10</strain>
    </source>
</reference>
<dbReference type="GO" id="GO:0006308">
    <property type="term" value="P:DNA catabolic process"/>
    <property type="evidence" value="ECO:0007669"/>
    <property type="project" value="UniProtKB-UniRule"/>
</dbReference>
<evidence type="ECO:0000256" key="1">
    <source>
        <dbReference type="ARBA" id="ARBA00009998"/>
    </source>
</evidence>
<keyword evidence="4 6" id="KW-0378">Hydrolase</keyword>
<dbReference type="Gene3D" id="1.10.287.1040">
    <property type="entry name" value="Exonuclease VII, small subunit"/>
    <property type="match status" value="1"/>
</dbReference>
<dbReference type="KEGG" id="arac:E0W69_002020"/>
<organism evidence="8 9">
    <name type="scientific">Rhizosphaericola mali</name>
    <dbReference type="NCBI Taxonomy" id="2545455"/>
    <lineage>
        <taxon>Bacteria</taxon>
        <taxon>Pseudomonadati</taxon>
        <taxon>Bacteroidota</taxon>
        <taxon>Chitinophagia</taxon>
        <taxon>Chitinophagales</taxon>
        <taxon>Chitinophagaceae</taxon>
        <taxon>Rhizosphaericola</taxon>
    </lineage>
</organism>